<gene>
    <name evidence="5" type="ORF">SAMN02745176_03298</name>
</gene>
<keyword evidence="6" id="KW-1185">Reference proteome</keyword>
<accession>A0A1M6IKG1</accession>
<evidence type="ECO:0000256" key="2">
    <source>
        <dbReference type="ARBA" id="ARBA00022679"/>
    </source>
</evidence>
<feature type="domain" description="Methyltransferase type 11" evidence="4">
    <location>
        <begin position="51"/>
        <end position="145"/>
    </location>
</feature>
<evidence type="ECO:0000313" key="5">
    <source>
        <dbReference type="EMBL" id="SHJ35002.1"/>
    </source>
</evidence>
<protein>
    <submittedName>
        <fullName evidence="5">Methyltransferase domain-containing protein</fullName>
    </submittedName>
</protein>
<keyword evidence="3" id="KW-0949">S-adenosyl-L-methionine</keyword>
<dbReference type="GO" id="GO:0032259">
    <property type="term" value="P:methylation"/>
    <property type="evidence" value="ECO:0007669"/>
    <property type="project" value="UniProtKB-KW"/>
</dbReference>
<evidence type="ECO:0000256" key="3">
    <source>
        <dbReference type="ARBA" id="ARBA00022691"/>
    </source>
</evidence>
<organism evidence="5 6">
    <name type="scientific">Lutispora thermophila DSM 19022</name>
    <dbReference type="NCBI Taxonomy" id="1122184"/>
    <lineage>
        <taxon>Bacteria</taxon>
        <taxon>Bacillati</taxon>
        <taxon>Bacillota</taxon>
        <taxon>Clostridia</taxon>
        <taxon>Lutisporales</taxon>
        <taxon>Lutisporaceae</taxon>
        <taxon>Lutispora</taxon>
    </lineage>
</organism>
<dbReference type="PANTHER" id="PTHR43464:SF19">
    <property type="entry name" value="UBIQUINONE BIOSYNTHESIS O-METHYLTRANSFERASE, MITOCHONDRIAL"/>
    <property type="match status" value="1"/>
</dbReference>
<evidence type="ECO:0000259" key="4">
    <source>
        <dbReference type="Pfam" id="PF08241"/>
    </source>
</evidence>
<dbReference type="Proteomes" id="UP000184442">
    <property type="component" value="Unassembled WGS sequence"/>
</dbReference>
<name>A0A1M6IKG1_9FIRM</name>
<sequence length="182" mass="20931">MRNSDDLMQEWAALVPMWIKEMREGKNSVRKGLLDSVMLDVCGKVEGLSILDSGCGEGRFCRMLVERGAKYVLGLDLCEEMIEAATKLKSECDDYRLKNVQDLGFIENEIFDIVVSYLNQYDLQYFETNNREVFRLLKSGGKFIVANLHPIRSATGKWYRDASGKKLHVILDNYFDEGERHC</sequence>
<dbReference type="InterPro" id="IPR029063">
    <property type="entry name" value="SAM-dependent_MTases_sf"/>
</dbReference>
<dbReference type="Gene3D" id="3.40.50.150">
    <property type="entry name" value="Vaccinia Virus protein VP39"/>
    <property type="match status" value="1"/>
</dbReference>
<dbReference type="InterPro" id="IPR013216">
    <property type="entry name" value="Methyltransf_11"/>
</dbReference>
<reference evidence="5 6" key="1">
    <citation type="submission" date="2016-11" db="EMBL/GenBank/DDBJ databases">
        <authorList>
            <person name="Jaros S."/>
            <person name="Januszkiewicz K."/>
            <person name="Wedrychowicz H."/>
        </authorList>
    </citation>
    <scope>NUCLEOTIDE SEQUENCE [LARGE SCALE GENOMIC DNA]</scope>
    <source>
        <strain evidence="5 6">DSM 19022</strain>
    </source>
</reference>
<dbReference type="OrthoDB" id="9772751at2"/>
<keyword evidence="1 5" id="KW-0489">Methyltransferase</keyword>
<dbReference type="AlphaFoldDB" id="A0A1M6IKG1"/>
<dbReference type="RefSeq" id="WP_073027695.1">
    <property type="nucleotide sequence ID" value="NZ_FQZS01000034.1"/>
</dbReference>
<dbReference type="Pfam" id="PF08241">
    <property type="entry name" value="Methyltransf_11"/>
    <property type="match status" value="1"/>
</dbReference>
<proteinExistence type="predicted"/>
<dbReference type="STRING" id="1122184.SAMN02745176_03298"/>
<dbReference type="CDD" id="cd02440">
    <property type="entry name" value="AdoMet_MTases"/>
    <property type="match status" value="1"/>
</dbReference>
<evidence type="ECO:0000313" key="6">
    <source>
        <dbReference type="Proteomes" id="UP000184442"/>
    </source>
</evidence>
<dbReference type="GO" id="GO:0008757">
    <property type="term" value="F:S-adenosylmethionine-dependent methyltransferase activity"/>
    <property type="evidence" value="ECO:0007669"/>
    <property type="project" value="InterPro"/>
</dbReference>
<evidence type="ECO:0000256" key="1">
    <source>
        <dbReference type="ARBA" id="ARBA00022603"/>
    </source>
</evidence>
<dbReference type="SUPFAM" id="SSF53335">
    <property type="entry name" value="S-adenosyl-L-methionine-dependent methyltransferases"/>
    <property type="match status" value="1"/>
</dbReference>
<keyword evidence="2 5" id="KW-0808">Transferase</keyword>
<dbReference type="EMBL" id="FQZS01000034">
    <property type="protein sequence ID" value="SHJ35002.1"/>
    <property type="molecule type" value="Genomic_DNA"/>
</dbReference>
<dbReference type="PANTHER" id="PTHR43464">
    <property type="entry name" value="METHYLTRANSFERASE"/>
    <property type="match status" value="1"/>
</dbReference>